<name>A0A8X6LMT4_TRICU</name>
<dbReference type="EMBL" id="BMAO01026902">
    <property type="protein sequence ID" value="GFR13239.1"/>
    <property type="molecule type" value="Genomic_DNA"/>
</dbReference>
<evidence type="ECO:0000313" key="1">
    <source>
        <dbReference type="EMBL" id="GFR13239.1"/>
    </source>
</evidence>
<dbReference type="AlphaFoldDB" id="A0A8X6LMT4"/>
<dbReference type="Proteomes" id="UP000887116">
    <property type="component" value="Unassembled WGS sequence"/>
</dbReference>
<sequence>MIERIQLMLGVELPSSLKDHFHTTMFPPHPSSLVSKQYSLLSLLLIRSHSWSPASTFHLTRKPETSVTTSSLRPLELPSLLATLMPSTPLGVAVTVTPEGISF</sequence>
<proteinExistence type="predicted"/>
<reference evidence="1" key="1">
    <citation type="submission" date="2020-07" db="EMBL/GenBank/DDBJ databases">
        <title>Multicomponent nature underlies the extraordinary mechanical properties of spider dragline silk.</title>
        <authorList>
            <person name="Kono N."/>
            <person name="Nakamura H."/>
            <person name="Mori M."/>
            <person name="Yoshida Y."/>
            <person name="Ohtoshi R."/>
            <person name="Malay A.D."/>
            <person name="Moran D.A.P."/>
            <person name="Tomita M."/>
            <person name="Numata K."/>
            <person name="Arakawa K."/>
        </authorList>
    </citation>
    <scope>NUCLEOTIDE SEQUENCE</scope>
</reference>
<organism evidence="1 2">
    <name type="scientific">Trichonephila clavata</name>
    <name type="common">Joro spider</name>
    <name type="synonym">Nephila clavata</name>
    <dbReference type="NCBI Taxonomy" id="2740835"/>
    <lineage>
        <taxon>Eukaryota</taxon>
        <taxon>Metazoa</taxon>
        <taxon>Ecdysozoa</taxon>
        <taxon>Arthropoda</taxon>
        <taxon>Chelicerata</taxon>
        <taxon>Arachnida</taxon>
        <taxon>Araneae</taxon>
        <taxon>Araneomorphae</taxon>
        <taxon>Entelegynae</taxon>
        <taxon>Araneoidea</taxon>
        <taxon>Nephilidae</taxon>
        <taxon>Trichonephila</taxon>
    </lineage>
</organism>
<comment type="caution">
    <text evidence="1">The sequence shown here is derived from an EMBL/GenBank/DDBJ whole genome shotgun (WGS) entry which is preliminary data.</text>
</comment>
<evidence type="ECO:0000313" key="2">
    <source>
        <dbReference type="Proteomes" id="UP000887116"/>
    </source>
</evidence>
<protein>
    <submittedName>
        <fullName evidence="1">Uncharacterized protein</fullName>
    </submittedName>
</protein>
<keyword evidence="2" id="KW-1185">Reference proteome</keyword>
<accession>A0A8X6LMT4</accession>
<gene>
    <name evidence="1" type="ORF">TNCT_115621</name>
</gene>